<dbReference type="Pfam" id="PF09990">
    <property type="entry name" value="DUF2231"/>
    <property type="match status" value="1"/>
</dbReference>
<dbReference type="AlphaFoldDB" id="A0A542E6C9"/>
<comment type="caution">
    <text evidence="3">The sequence shown here is derived from an EMBL/GenBank/DDBJ whole genome shotgun (WGS) entry which is preliminary data.</text>
</comment>
<keyword evidence="1" id="KW-1133">Transmembrane helix</keyword>
<dbReference type="RefSeq" id="WP_170185764.1">
    <property type="nucleotide sequence ID" value="NZ_BAAAPR010000010.1"/>
</dbReference>
<feature type="transmembrane region" description="Helical" evidence="1">
    <location>
        <begin position="13"/>
        <end position="34"/>
    </location>
</feature>
<keyword evidence="1" id="KW-0472">Membrane</keyword>
<evidence type="ECO:0000313" key="3">
    <source>
        <dbReference type="EMBL" id="TQJ10826.1"/>
    </source>
</evidence>
<dbReference type="EMBL" id="VFMN01000001">
    <property type="protein sequence ID" value="TQJ10826.1"/>
    <property type="molecule type" value="Genomic_DNA"/>
</dbReference>
<accession>A0A542E6C9</accession>
<proteinExistence type="predicted"/>
<feature type="domain" description="DUF2231" evidence="2">
    <location>
        <begin position="7"/>
        <end position="178"/>
    </location>
</feature>
<evidence type="ECO:0000313" key="4">
    <source>
        <dbReference type="Proteomes" id="UP000317893"/>
    </source>
</evidence>
<organism evidence="3 4">
    <name type="scientific">Lapillicoccus jejuensis</name>
    <dbReference type="NCBI Taxonomy" id="402171"/>
    <lineage>
        <taxon>Bacteria</taxon>
        <taxon>Bacillati</taxon>
        <taxon>Actinomycetota</taxon>
        <taxon>Actinomycetes</taxon>
        <taxon>Micrococcales</taxon>
        <taxon>Intrasporangiaceae</taxon>
        <taxon>Lapillicoccus</taxon>
    </lineage>
</organism>
<sequence>MLDVAFGLPLHPLIVHATVVVVPLATLAVLLAGLWPRFRDWAGWLPLVLAAAAVVLTPLSTQSGESLQRRVPSTELVREHVALGDSLTPWVLLLGVAAVATTVVWRRERVLAHGAATDPLGRLGDHVSGWTGTGALPRWLVVVTAVLAVVAGVGTAQQVVRIGHSGAQAAWSQAAATTPTRHGGGDGDGR</sequence>
<dbReference type="InterPro" id="IPR019251">
    <property type="entry name" value="DUF2231_TM"/>
</dbReference>
<evidence type="ECO:0000259" key="2">
    <source>
        <dbReference type="Pfam" id="PF09990"/>
    </source>
</evidence>
<name>A0A542E6C9_9MICO</name>
<gene>
    <name evidence="3" type="ORF">FB458_3967</name>
</gene>
<feature type="transmembrane region" description="Helical" evidence="1">
    <location>
        <begin position="87"/>
        <end position="105"/>
    </location>
</feature>
<keyword evidence="4" id="KW-1185">Reference proteome</keyword>
<keyword evidence="1" id="KW-0812">Transmembrane</keyword>
<feature type="transmembrane region" description="Helical" evidence="1">
    <location>
        <begin position="41"/>
        <end position="59"/>
    </location>
</feature>
<protein>
    <recommendedName>
        <fullName evidence="2">DUF2231 domain-containing protein</fullName>
    </recommendedName>
</protein>
<dbReference type="Proteomes" id="UP000317893">
    <property type="component" value="Unassembled WGS sequence"/>
</dbReference>
<reference evidence="3 4" key="1">
    <citation type="submission" date="2019-06" db="EMBL/GenBank/DDBJ databases">
        <title>Sequencing the genomes of 1000 actinobacteria strains.</title>
        <authorList>
            <person name="Klenk H.-P."/>
        </authorList>
    </citation>
    <scope>NUCLEOTIDE SEQUENCE [LARGE SCALE GENOMIC DNA]</scope>
    <source>
        <strain evidence="3 4">DSM 18607</strain>
    </source>
</reference>
<evidence type="ECO:0000256" key="1">
    <source>
        <dbReference type="SAM" id="Phobius"/>
    </source>
</evidence>